<dbReference type="Proteomes" id="UP001501288">
    <property type="component" value="Unassembled WGS sequence"/>
</dbReference>
<comment type="caution">
    <text evidence="1">The sequence shown here is derived from an EMBL/GenBank/DDBJ whole genome shotgun (WGS) entry which is preliminary data.</text>
</comment>
<keyword evidence="2" id="KW-1185">Reference proteome</keyword>
<reference evidence="1 2" key="1">
    <citation type="journal article" date="2019" name="Int. J. Syst. Evol. Microbiol.">
        <title>The Global Catalogue of Microorganisms (GCM) 10K type strain sequencing project: providing services to taxonomists for standard genome sequencing and annotation.</title>
        <authorList>
            <consortium name="The Broad Institute Genomics Platform"/>
            <consortium name="The Broad Institute Genome Sequencing Center for Infectious Disease"/>
            <person name="Wu L."/>
            <person name="Ma J."/>
        </authorList>
    </citation>
    <scope>NUCLEOTIDE SEQUENCE [LARGE SCALE GENOMIC DNA]</scope>
    <source>
        <strain evidence="1 2">JCM 14588</strain>
    </source>
</reference>
<gene>
    <name evidence="1" type="ORF">GCM10009762_12780</name>
</gene>
<protein>
    <submittedName>
        <fullName evidence="1">Uncharacterized protein</fullName>
    </submittedName>
</protein>
<sequence>MAEASTSTPTLTRTGLTPFPASTWNLCGDRTSQQTNTAVQVRQGQGHYSSCPFLVTVRDAALSQVARTPDTSSFPLKVYSAYRKENVAGSDGYIDLTCSRRGGLVNCFRASDPDVDIWVQEGAA</sequence>
<name>A0ABN2BJW7_9MICO</name>
<organism evidence="1 2">
    <name type="scientific">Dermacoccus barathri</name>
    <dbReference type="NCBI Taxonomy" id="322601"/>
    <lineage>
        <taxon>Bacteria</taxon>
        <taxon>Bacillati</taxon>
        <taxon>Actinomycetota</taxon>
        <taxon>Actinomycetes</taxon>
        <taxon>Micrococcales</taxon>
        <taxon>Dermacoccaceae</taxon>
        <taxon>Dermacoccus</taxon>
    </lineage>
</organism>
<dbReference type="EMBL" id="BAAANV010000033">
    <property type="protein sequence ID" value="GAA1540667.1"/>
    <property type="molecule type" value="Genomic_DNA"/>
</dbReference>
<evidence type="ECO:0000313" key="2">
    <source>
        <dbReference type="Proteomes" id="UP001501288"/>
    </source>
</evidence>
<proteinExistence type="predicted"/>
<accession>A0ABN2BJW7</accession>
<evidence type="ECO:0000313" key="1">
    <source>
        <dbReference type="EMBL" id="GAA1540667.1"/>
    </source>
</evidence>